<dbReference type="Gene3D" id="3.40.710.10">
    <property type="entry name" value="DD-peptidase/beta-lactamase superfamily"/>
    <property type="match status" value="1"/>
</dbReference>
<evidence type="ECO:0000313" key="3">
    <source>
        <dbReference type="EMBL" id="MDT9600521.1"/>
    </source>
</evidence>
<keyword evidence="4" id="KW-1185">Reference proteome</keyword>
<gene>
    <name evidence="3" type="ORF">RQX22_16290</name>
</gene>
<proteinExistence type="predicted"/>
<dbReference type="PANTHER" id="PTHR46825">
    <property type="entry name" value="D-ALANYL-D-ALANINE-CARBOXYPEPTIDASE/ENDOPEPTIDASE AMPH"/>
    <property type="match status" value="1"/>
</dbReference>
<dbReference type="Proteomes" id="UP001259572">
    <property type="component" value="Unassembled WGS sequence"/>
</dbReference>
<comment type="caution">
    <text evidence="3">The sequence shown here is derived from an EMBL/GenBank/DDBJ whole genome shotgun (WGS) entry which is preliminary data.</text>
</comment>
<dbReference type="RefSeq" id="WP_315727763.1">
    <property type="nucleotide sequence ID" value="NZ_JAVUPU010000009.1"/>
</dbReference>
<reference evidence="3 4" key="1">
    <citation type="submission" date="2023-05" db="EMBL/GenBank/DDBJ databases">
        <authorList>
            <person name="Guo Y."/>
        </authorList>
    </citation>
    <scope>NUCLEOTIDE SEQUENCE [LARGE SCALE GENOMIC DNA]</scope>
    <source>
        <strain evidence="3 4">GR2756</strain>
    </source>
</reference>
<evidence type="ECO:0000256" key="1">
    <source>
        <dbReference type="SAM" id="SignalP"/>
    </source>
</evidence>
<evidence type="ECO:0000259" key="2">
    <source>
        <dbReference type="Pfam" id="PF00144"/>
    </source>
</evidence>
<evidence type="ECO:0000313" key="4">
    <source>
        <dbReference type="Proteomes" id="UP001259572"/>
    </source>
</evidence>
<dbReference type="PANTHER" id="PTHR46825:SF9">
    <property type="entry name" value="BETA-LACTAMASE-RELATED DOMAIN-CONTAINING PROTEIN"/>
    <property type="match status" value="1"/>
</dbReference>
<feature type="chain" id="PRO_5045135756" evidence="1">
    <location>
        <begin position="28"/>
        <end position="398"/>
    </location>
</feature>
<feature type="domain" description="Beta-lactamase-related" evidence="2">
    <location>
        <begin position="45"/>
        <end position="372"/>
    </location>
</feature>
<dbReference type="InterPro" id="IPR050491">
    <property type="entry name" value="AmpC-like"/>
</dbReference>
<protein>
    <submittedName>
        <fullName evidence="3">Serine hydrolase domain-containing protein</fullName>
        <ecNumber evidence="3">3.1.1.103</ecNumber>
    </submittedName>
</protein>
<dbReference type="InterPro" id="IPR001466">
    <property type="entry name" value="Beta-lactam-related"/>
</dbReference>
<dbReference type="EMBL" id="JAVUPU010000009">
    <property type="protein sequence ID" value="MDT9600521.1"/>
    <property type="molecule type" value="Genomic_DNA"/>
</dbReference>
<accession>A0ABU3QAT9</accession>
<dbReference type="SUPFAM" id="SSF56601">
    <property type="entry name" value="beta-lactamase/transpeptidase-like"/>
    <property type="match status" value="1"/>
</dbReference>
<keyword evidence="3" id="KW-0378">Hydrolase</keyword>
<dbReference type="GO" id="GO:0016787">
    <property type="term" value="F:hydrolase activity"/>
    <property type="evidence" value="ECO:0007669"/>
    <property type="project" value="UniProtKB-KW"/>
</dbReference>
<keyword evidence="1" id="KW-0732">Signal</keyword>
<dbReference type="Pfam" id="PF00144">
    <property type="entry name" value="Beta-lactamase"/>
    <property type="match status" value="1"/>
</dbReference>
<name>A0ABU3QAT9_9SPHN</name>
<dbReference type="InterPro" id="IPR012338">
    <property type="entry name" value="Beta-lactam/transpept-like"/>
</dbReference>
<organism evidence="3 4">
    <name type="scientific">Sphingosinicella rhizophila</name>
    <dbReference type="NCBI Taxonomy" id="3050082"/>
    <lineage>
        <taxon>Bacteria</taxon>
        <taxon>Pseudomonadati</taxon>
        <taxon>Pseudomonadota</taxon>
        <taxon>Alphaproteobacteria</taxon>
        <taxon>Sphingomonadales</taxon>
        <taxon>Sphingosinicellaceae</taxon>
        <taxon>Sphingosinicella</taxon>
    </lineage>
</organism>
<sequence>MRSSPHRRPAFLALAAALLAVSSQAISTDSVEARPLSQAAIKSMDAAIADMVAKHKVAGYAVAIAKGDRIEFLKTYGMADIENGAAVTPDTVFRVGSITKQFTAAGILLLADRGKLSIYDPLSKYLPDYPNADKVSLYQILTHTSGLTNYTGLEFFESTKKLEGTTSEMTKALASITPQFEFTPGTARSYTNTGYFLLGAVIEKVSGQDFAEFMRANVFEPLGLKNTAIDSAGDIVLHRAHGYVSTPEAPSGFRNAPYDSLTVAGAAGAARSTIRDMVAWNAALLSGKLLKPATVALMTSPAKLASGRSAGAEWLPKHQPLPRAPYGLGLGLADSKQRPMVGHGGAISGFNAALFTYPDPDFTLVILGNTKSATYQFAPLMVEILLSGASAPPPAESP</sequence>
<dbReference type="EC" id="3.1.1.103" evidence="3"/>
<feature type="signal peptide" evidence="1">
    <location>
        <begin position="1"/>
        <end position="27"/>
    </location>
</feature>